<dbReference type="AlphaFoldDB" id="A0A239MCR5"/>
<accession>A0A239MCR5</accession>
<organism evidence="2 3">
    <name type="scientific">Antarctobacter heliothermus</name>
    <dbReference type="NCBI Taxonomy" id="74033"/>
    <lineage>
        <taxon>Bacteria</taxon>
        <taxon>Pseudomonadati</taxon>
        <taxon>Pseudomonadota</taxon>
        <taxon>Alphaproteobacteria</taxon>
        <taxon>Rhodobacterales</taxon>
        <taxon>Roseobacteraceae</taxon>
        <taxon>Antarctobacter</taxon>
    </lineage>
</organism>
<proteinExistence type="predicted"/>
<evidence type="ECO:0000259" key="1">
    <source>
        <dbReference type="Pfam" id="PF13701"/>
    </source>
</evidence>
<evidence type="ECO:0000313" key="2">
    <source>
        <dbReference type="EMBL" id="SNT39619.1"/>
    </source>
</evidence>
<dbReference type="SUPFAM" id="SSF53098">
    <property type="entry name" value="Ribonuclease H-like"/>
    <property type="match status" value="1"/>
</dbReference>
<dbReference type="Pfam" id="PF13701">
    <property type="entry name" value="DDE_Tnp_1_4"/>
    <property type="match status" value="1"/>
</dbReference>
<dbReference type="InterPro" id="IPR012337">
    <property type="entry name" value="RNaseH-like_sf"/>
</dbReference>
<dbReference type="Proteomes" id="UP000198440">
    <property type="component" value="Unassembled WGS sequence"/>
</dbReference>
<gene>
    <name evidence="2" type="ORF">SAMN04488078_11371</name>
</gene>
<dbReference type="EMBL" id="FZON01000137">
    <property type="protein sequence ID" value="SNT39619.1"/>
    <property type="molecule type" value="Genomic_DNA"/>
</dbReference>
<dbReference type="InterPro" id="IPR025668">
    <property type="entry name" value="Tnp_DDE_dom"/>
</dbReference>
<reference evidence="2 3" key="1">
    <citation type="submission" date="2017-06" db="EMBL/GenBank/DDBJ databases">
        <authorList>
            <person name="Kim H.J."/>
            <person name="Triplett B.A."/>
        </authorList>
    </citation>
    <scope>NUCLEOTIDE SEQUENCE [LARGE SCALE GENOMIC DNA]</scope>
    <source>
        <strain evidence="2 3">DSM 11445</strain>
    </source>
</reference>
<dbReference type="RefSeq" id="WP_089280552.1">
    <property type="nucleotide sequence ID" value="NZ_FZON01000137.1"/>
</dbReference>
<sequence length="473" mass="52379">MGETLQPVATSFNRSLRVESRAERLTGDAGAVVLREIMERSGIVEWMVPQLTDPRRQEDVVHDLGSLIRTSVLLAAQGWRDHDDADALRDDPAFRLAASSACGRTPLDGPHGLASQPTLSRFTAIMAEPSNRAVLRAAALELGARGARAERGGKRPRRLTLDVDSLPIDVHGHQPKAEWNGHYRGRIYHPLITSVAETGDMLDARLRPGNVGTADGALDVILDVVDRAQASLCDVAMVRIDAGFPSATLLAGLEARGIDYVARLRANPALDRLAAPHMKRPPGRRPAEPRMWLHTLDYRADSWNRSRRVVLVVKEREDDLLLDRFFLVTSLGPEQMSRWEVLDHYRERGTAEGHMGELKDVLAPALSSTNRPKSHCRGRKPQSAADAVDAYACNEVRLLVSLLAYQVMHIARRAMARATGTGWSLRRLRERVLRAGARIILSGRRMTLALASSAAPFWSMLWPTIIRMHWAGP</sequence>
<dbReference type="NCBIfam" id="NF033539">
    <property type="entry name" value="transpos_IS1380"/>
    <property type="match status" value="1"/>
</dbReference>
<dbReference type="InterPro" id="IPR047960">
    <property type="entry name" value="Transpos_IS1380"/>
</dbReference>
<evidence type="ECO:0000313" key="3">
    <source>
        <dbReference type="Proteomes" id="UP000198440"/>
    </source>
</evidence>
<dbReference type="OrthoDB" id="476248at2"/>
<protein>
    <submittedName>
        <fullName evidence="2">Transposase DDE domain group 1</fullName>
    </submittedName>
</protein>
<name>A0A239MCR5_9RHOB</name>
<feature type="domain" description="Transposase DDE" evidence="1">
    <location>
        <begin position="10"/>
        <end position="454"/>
    </location>
</feature>